<evidence type="ECO:0000313" key="2">
    <source>
        <dbReference type="EMBL" id="QCI78916.1"/>
    </source>
</evidence>
<protein>
    <recommendedName>
        <fullName evidence="4">Penicillin-binding protein dimerisation domain-containing protein</fullName>
    </recommendedName>
</protein>
<proteinExistence type="predicted"/>
<feature type="transmembrane region" description="Helical" evidence="1">
    <location>
        <begin position="21"/>
        <end position="42"/>
    </location>
</feature>
<name>A0A4D7CB41_9SPHN</name>
<sequence length="117" mass="12457">MRPLAAPYLSARKRLLGTARVRLGIMMAASAGIALLIGARLFQLSVLEGPGPRSVSSLPPPRRRAAIVDRNGVLLADTRSAPIFGVRPAKLFRTPDELTPLIAAALPGCRPPISRRS</sequence>
<dbReference type="AlphaFoldDB" id="A0A4D7CB41"/>
<reference evidence="3" key="1">
    <citation type="submission" date="2019-04" db="EMBL/GenBank/DDBJ databases">
        <title>Complete genome sequence of Sphingomonas sp. W1-2-3.</title>
        <authorList>
            <person name="Im W.T."/>
        </authorList>
    </citation>
    <scope>NUCLEOTIDE SEQUENCE [LARGE SCALE GENOMIC DNA]</scope>
    <source>
        <strain evidence="3">W1-2-3</strain>
    </source>
</reference>
<dbReference type="RefSeq" id="WP_222873693.1">
    <property type="nucleotide sequence ID" value="NZ_CP039704.1"/>
</dbReference>
<keyword evidence="1" id="KW-0812">Transmembrane</keyword>
<keyword evidence="1" id="KW-1133">Transmembrane helix</keyword>
<keyword evidence="1" id="KW-0472">Membrane</keyword>
<evidence type="ECO:0008006" key="4">
    <source>
        <dbReference type="Google" id="ProtNLM"/>
    </source>
</evidence>
<gene>
    <name evidence="2" type="ORF">E6W36_02815</name>
</gene>
<organism evidence="2 3">
    <name type="scientific">Hankyongella ginsenosidimutans</name>
    <dbReference type="NCBI Taxonomy" id="1763828"/>
    <lineage>
        <taxon>Bacteria</taxon>
        <taxon>Pseudomonadati</taxon>
        <taxon>Pseudomonadota</taxon>
        <taxon>Alphaproteobacteria</taxon>
        <taxon>Sphingomonadales</taxon>
        <taxon>Sphingomonadaceae</taxon>
        <taxon>Hankyongella</taxon>
    </lineage>
</organism>
<accession>A0A4D7CB41</accession>
<keyword evidence="3" id="KW-1185">Reference proteome</keyword>
<evidence type="ECO:0000313" key="3">
    <source>
        <dbReference type="Proteomes" id="UP000298714"/>
    </source>
</evidence>
<dbReference type="EMBL" id="CP039704">
    <property type="protein sequence ID" value="QCI78916.1"/>
    <property type="molecule type" value="Genomic_DNA"/>
</dbReference>
<evidence type="ECO:0000256" key="1">
    <source>
        <dbReference type="SAM" id="Phobius"/>
    </source>
</evidence>
<dbReference type="Proteomes" id="UP000298714">
    <property type="component" value="Chromosome"/>
</dbReference>
<dbReference type="KEGG" id="hgn:E6W36_02815"/>